<dbReference type="RefSeq" id="WP_157032818.1">
    <property type="nucleotide sequence ID" value="NZ_BBWU01000022.1"/>
</dbReference>
<dbReference type="STRING" id="1219043.SCH01S_22_00160"/>
<evidence type="ECO:0000313" key="1">
    <source>
        <dbReference type="EMBL" id="GAO38945.1"/>
    </source>
</evidence>
<dbReference type="EMBL" id="BBWU01000022">
    <property type="protein sequence ID" value="GAO38945.1"/>
    <property type="molecule type" value="Genomic_DNA"/>
</dbReference>
<keyword evidence="2" id="KW-1185">Reference proteome</keyword>
<protein>
    <submittedName>
        <fullName evidence="1">Uncharacterized protein</fullName>
    </submittedName>
</protein>
<gene>
    <name evidence="1" type="ORF">SCH01S_22_00160</name>
</gene>
<evidence type="ECO:0000313" key="2">
    <source>
        <dbReference type="Proteomes" id="UP000033202"/>
    </source>
</evidence>
<sequence length="60" mass="6529">MGNLSPVAPANAGIPLLRVFASSRETKKNWGSREAAKTRRKKDQVNWAPAFAGVTTVLYV</sequence>
<dbReference type="AlphaFoldDB" id="A0A0E9MPB4"/>
<comment type="caution">
    <text evidence="1">The sequence shown here is derived from an EMBL/GenBank/DDBJ whole genome shotgun (WGS) entry which is preliminary data.</text>
</comment>
<accession>A0A0E9MPB4</accession>
<dbReference type="Proteomes" id="UP000033202">
    <property type="component" value="Unassembled WGS sequence"/>
</dbReference>
<reference evidence="1 2" key="1">
    <citation type="submission" date="2015-04" db="EMBL/GenBank/DDBJ databases">
        <title>Whole genome shotgun sequence of Sphingomonas changbaiensis NBRC 104936.</title>
        <authorList>
            <person name="Katano-Makiyama Y."/>
            <person name="Hosoyama A."/>
            <person name="Hashimoto M."/>
            <person name="Noguchi M."/>
            <person name="Tsuchikane K."/>
            <person name="Ohji S."/>
            <person name="Yamazoe A."/>
            <person name="Ichikawa N."/>
            <person name="Kimura A."/>
            <person name="Fujita N."/>
        </authorList>
    </citation>
    <scope>NUCLEOTIDE SEQUENCE [LARGE SCALE GENOMIC DNA]</scope>
    <source>
        <strain evidence="1 2">NBRC 104936</strain>
    </source>
</reference>
<organism evidence="1 2">
    <name type="scientific">Sphingomonas changbaiensis NBRC 104936</name>
    <dbReference type="NCBI Taxonomy" id="1219043"/>
    <lineage>
        <taxon>Bacteria</taxon>
        <taxon>Pseudomonadati</taxon>
        <taxon>Pseudomonadota</taxon>
        <taxon>Alphaproteobacteria</taxon>
        <taxon>Sphingomonadales</taxon>
        <taxon>Sphingomonadaceae</taxon>
        <taxon>Sphingomonas</taxon>
    </lineage>
</organism>
<name>A0A0E9MPB4_9SPHN</name>
<proteinExistence type="predicted"/>